<evidence type="ECO:0000313" key="1">
    <source>
        <dbReference type="EMBL" id="KAF3536800.1"/>
    </source>
</evidence>
<accession>A0A8S9Q673</accession>
<protein>
    <submittedName>
        <fullName evidence="1">Uncharacterized protein</fullName>
    </submittedName>
</protein>
<dbReference type="Proteomes" id="UP000712600">
    <property type="component" value="Unassembled WGS sequence"/>
</dbReference>
<evidence type="ECO:0000313" key="2">
    <source>
        <dbReference type="Proteomes" id="UP000712600"/>
    </source>
</evidence>
<reference evidence="1" key="1">
    <citation type="submission" date="2019-12" db="EMBL/GenBank/DDBJ databases">
        <title>Genome sequencing and annotation of Brassica cretica.</title>
        <authorList>
            <person name="Studholme D.J."/>
            <person name="Sarris P."/>
        </authorList>
    </citation>
    <scope>NUCLEOTIDE SEQUENCE</scope>
    <source>
        <strain evidence="1">PFS-109/04</strain>
        <tissue evidence="1">Leaf</tissue>
    </source>
</reference>
<sequence>MKKVMIDFGLNLMKCCLHTPFEDQDKRSSIERVNHEIELPVRVLLLGHSPNWTGPARRLAELNRVVDPARPSAELD</sequence>
<organism evidence="1 2">
    <name type="scientific">Brassica cretica</name>
    <name type="common">Mustard</name>
    <dbReference type="NCBI Taxonomy" id="69181"/>
    <lineage>
        <taxon>Eukaryota</taxon>
        <taxon>Viridiplantae</taxon>
        <taxon>Streptophyta</taxon>
        <taxon>Embryophyta</taxon>
        <taxon>Tracheophyta</taxon>
        <taxon>Spermatophyta</taxon>
        <taxon>Magnoliopsida</taxon>
        <taxon>eudicotyledons</taxon>
        <taxon>Gunneridae</taxon>
        <taxon>Pentapetalae</taxon>
        <taxon>rosids</taxon>
        <taxon>malvids</taxon>
        <taxon>Brassicales</taxon>
        <taxon>Brassicaceae</taxon>
        <taxon>Brassiceae</taxon>
        <taxon>Brassica</taxon>
    </lineage>
</organism>
<dbReference type="EMBL" id="QGKX02001290">
    <property type="protein sequence ID" value="KAF3536800.1"/>
    <property type="molecule type" value="Genomic_DNA"/>
</dbReference>
<gene>
    <name evidence="1" type="ORF">F2Q69_00022801</name>
</gene>
<name>A0A8S9Q673_BRACR</name>
<comment type="caution">
    <text evidence="1">The sequence shown here is derived from an EMBL/GenBank/DDBJ whole genome shotgun (WGS) entry which is preliminary data.</text>
</comment>
<proteinExistence type="predicted"/>
<dbReference type="AlphaFoldDB" id="A0A8S9Q673"/>